<keyword evidence="2" id="KW-1003">Cell membrane</keyword>
<keyword evidence="5 6" id="KW-0472">Membrane</keyword>
<dbReference type="Gene3D" id="1.10.3730.20">
    <property type="match status" value="1"/>
</dbReference>
<sequence length="125" mass="12608">MSLLHLLMIVSSVALSATAQILLKTGMISSGVKTAIESGKPMSILTVIATTPSILLGFASFGLSVGIWLLVLARTPLSVAYPFVSLGIGITVIAGLTIFGESVTPQGAIGVGLIILGILCVASQG</sequence>
<evidence type="ECO:0000256" key="1">
    <source>
        <dbReference type="ARBA" id="ARBA00004651"/>
    </source>
</evidence>
<dbReference type="EMBL" id="BMKF01000003">
    <property type="protein sequence ID" value="GGB81054.1"/>
    <property type="molecule type" value="Genomic_DNA"/>
</dbReference>
<keyword evidence="4 6" id="KW-1133">Transmembrane helix</keyword>
<evidence type="ECO:0000313" key="7">
    <source>
        <dbReference type="EMBL" id="GGB81054.1"/>
    </source>
</evidence>
<protein>
    <submittedName>
        <fullName evidence="7">Transporter</fullName>
    </submittedName>
</protein>
<evidence type="ECO:0000256" key="5">
    <source>
        <dbReference type="ARBA" id="ARBA00023136"/>
    </source>
</evidence>
<evidence type="ECO:0000256" key="2">
    <source>
        <dbReference type="ARBA" id="ARBA00022475"/>
    </source>
</evidence>
<comment type="subcellular location">
    <subcellularLocation>
        <location evidence="1">Cell membrane</location>
        <topology evidence="1">Multi-pass membrane protein</topology>
    </subcellularLocation>
</comment>
<feature type="transmembrane region" description="Helical" evidence="6">
    <location>
        <begin position="43"/>
        <end position="72"/>
    </location>
</feature>
<dbReference type="PANTHER" id="PTHR30561">
    <property type="entry name" value="SMR FAMILY PROTON-DEPENDENT DRUG EFFLUX TRANSPORTER SUGE"/>
    <property type="match status" value="1"/>
</dbReference>
<feature type="transmembrane region" description="Helical" evidence="6">
    <location>
        <begin position="105"/>
        <end position="122"/>
    </location>
</feature>
<evidence type="ECO:0000313" key="8">
    <source>
        <dbReference type="Proteomes" id="UP000628854"/>
    </source>
</evidence>
<dbReference type="RefSeq" id="WP_084394810.1">
    <property type="nucleotide sequence ID" value="NZ_BMKF01000003.1"/>
</dbReference>
<dbReference type="InterPro" id="IPR037185">
    <property type="entry name" value="EmrE-like"/>
</dbReference>
<organism evidence="7 8">
    <name type="scientific">Henriciella pelagia</name>
    <dbReference type="NCBI Taxonomy" id="1977912"/>
    <lineage>
        <taxon>Bacteria</taxon>
        <taxon>Pseudomonadati</taxon>
        <taxon>Pseudomonadota</taxon>
        <taxon>Alphaproteobacteria</taxon>
        <taxon>Hyphomonadales</taxon>
        <taxon>Hyphomonadaceae</taxon>
        <taxon>Henriciella</taxon>
    </lineage>
</organism>
<keyword evidence="8" id="KW-1185">Reference proteome</keyword>
<accession>A0ABQ1K1Q2</accession>
<comment type="caution">
    <text evidence="7">The sequence shown here is derived from an EMBL/GenBank/DDBJ whole genome shotgun (WGS) entry which is preliminary data.</text>
</comment>
<dbReference type="PANTHER" id="PTHR30561:SF9">
    <property type="entry name" value="4-AMINO-4-DEOXY-L-ARABINOSE-PHOSPHOUNDECAPRENOL FLIPPASE SUBUNIT ARNF-RELATED"/>
    <property type="match status" value="1"/>
</dbReference>
<evidence type="ECO:0000256" key="6">
    <source>
        <dbReference type="SAM" id="Phobius"/>
    </source>
</evidence>
<gene>
    <name evidence="7" type="ORF">GCM10011503_32290</name>
</gene>
<feature type="transmembrane region" description="Helical" evidence="6">
    <location>
        <begin position="79"/>
        <end position="99"/>
    </location>
</feature>
<proteinExistence type="predicted"/>
<evidence type="ECO:0000256" key="3">
    <source>
        <dbReference type="ARBA" id="ARBA00022692"/>
    </source>
</evidence>
<dbReference type="InterPro" id="IPR000390">
    <property type="entry name" value="Small_drug/metabolite_transptr"/>
</dbReference>
<name>A0ABQ1K1Q2_9PROT</name>
<dbReference type="SUPFAM" id="SSF103481">
    <property type="entry name" value="Multidrug resistance efflux transporter EmrE"/>
    <property type="match status" value="1"/>
</dbReference>
<keyword evidence="3 6" id="KW-0812">Transmembrane</keyword>
<reference evidence="8" key="1">
    <citation type="journal article" date="2019" name="Int. J. Syst. Evol. Microbiol.">
        <title>The Global Catalogue of Microorganisms (GCM) 10K type strain sequencing project: providing services to taxonomists for standard genome sequencing and annotation.</title>
        <authorList>
            <consortium name="The Broad Institute Genomics Platform"/>
            <consortium name="The Broad Institute Genome Sequencing Center for Infectious Disease"/>
            <person name="Wu L."/>
            <person name="Ma J."/>
        </authorList>
    </citation>
    <scope>NUCLEOTIDE SEQUENCE [LARGE SCALE GENOMIC DNA]</scope>
    <source>
        <strain evidence="8">CGMCC 1.15928</strain>
    </source>
</reference>
<dbReference type="Proteomes" id="UP000628854">
    <property type="component" value="Unassembled WGS sequence"/>
</dbReference>
<evidence type="ECO:0000256" key="4">
    <source>
        <dbReference type="ARBA" id="ARBA00022989"/>
    </source>
</evidence>